<dbReference type="PANTHER" id="PTHR33321:SF12">
    <property type="entry name" value="PLANT BASIC SECRETORY PROTEIN (BSP) FAMILY PROTEIN"/>
    <property type="match status" value="1"/>
</dbReference>
<reference evidence="3 4" key="1">
    <citation type="submission" date="2021-12" db="EMBL/GenBank/DDBJ databases">
        <title>Discovery of the Pendulisporaceae a myxobacterial family with distinct sporulation behavior and unique specialized metabolism.</title>
        <authorList>
            <person name="Garcia R."/>
            <person name="Popoff A."/>
            <person name="Bader C.D."/>
            <person name="Loehr J."/>
            <person name="Walesch S."/>
            <person name="Walt C."/>
            <person name="Boldt J."/>
            <person name="Bunk B."/>
            <person name="Haeckl F.J.F.P.J."/>
            <person name="Gunesch A.P."/>
            <person name="Birkelbach J."/>
            <person name="Nuebel U."/>
            <person name="Pietschmann T."/>
            <person name="Bach T."/>
            <person name="Mueller R."/>
        </authorList>
    </citation>
    <scope>NUCLEOTIDE SEQUENCE [LARGE SCALE GENOMIC DNA]</scope>
    <source>
        <strain evidence="3 4">MSr12523</strain>
    </source>
</reference>
<dbReference type="SMART" id="SM00458">
    <property type="entry name" value="RICIN"/>
    <property type="match status" value="1"/>
</dbReference>
<evidence type="ECO:0000256" key="1">
    <source>
        <dbReference type="SAM" id="MobiDB-lite"/>
    </source>
</evidence>
<evidence type="ECO:0000313" key="3">
    <source>
        <dbReference type="EMBL" id="WXA97012.1"/>
    </source>
</evidence>
<protein>
    <submittedName>
        <fullName evidence="3">RICIN domain-containing protein</fullName>
    </submittedName>
</protein>
<proteinExistence type="predicted"/>
<organism evidence="3 4">
    <name type="scientific">Pendulispora brunnea</name>
    <dbReference type="NCBI Taxonomy" id="2905690"/>
    <lineage>
        <taxon>Bacteria</taxon>
        <taxon>Pseudomonadati</taxon>
        <taxon>Myxococcota</taxon>
        <taxon>Myxococcia</taxon>
        <taxon>Myxococcales</taxon>
        <taxon>Sorangiineae</taxon>
        <taxon>Pendulisporaceae</taxon>
        <taxon>Pendulispora</taxon>
    </lineage>
</organism>
<dbReference type="CDD" id="cd23451">
    <property type="entry name" value="beta-trefoil_Ricin_laminarinase"/>
    <property type="match status" value="1"/>
</dbReference>
<evidence type="ECO:0000259" key="2">
    <source>
        <dbReference type="SMART" id="SM00458"/>
    </source>
</evidence>
<name>A0ABZ2KHI4_9BACT</name>
<dbReference type="Pfam" id="PF00652">
    <property type="entry name" value="Ricin_B_lectin"/>
    <property type="match status" value="1"/>
</dbReference>
<dbReference type="InterPro" id="IPR007541">
    <property type="entry name" value="Uncharacterised_BSP"/>
</dbReference>
<dbReference type="PANTHER" id="PTHR33321">
    <property type="match status" value="1"/>
</dbReference>
<dbReference type="PROSITE" id="PS50231">
    <property type="entry name" value="RICIN_B_LECTIN"/>
    <property type="match status" value="1"/>
</dbReference>
<accession>A0ABZ2KHI4</accession>
<keyword evidence="4" id="KW-1185">Reference proteome</keyword>
<dbReference type="Gene3D" id="2.80.10.50">
    <property type="match status" value="2"/>
</dbReference>
<gene>
    <name evidence="3" type="ORF">LZC95_09210</name>
</gene>
<dbReference type="InterPro" id="IPR000772">
    <property type="entry name" value="Ricin_B_lectin"/>
</dbReference>
<sequence length="411" mass="44486">MSVSACAGASSDTGSEPDGERVPGEGPAGTSLLSQEGRGEDASGETPFTIVEGPALMSASSGNDGEAHASGEVHAMGKPMPNVIPWKNGSKGWVTSGMIGKCLDINGQNTANGTKVQIWECNGTIAQRVTLGSDKTLRVLGKCVDVPESRKVRGTLLHLWDCNGSPGQKWEVRGVTLVNPNSGLCMDVPNVSSQNGTQLEIWDCAPGARNQVWTVPIGDEPGTDIRLDTSNASDLGWFGAMSKNIALAWYGKFSWYLSSSGYKAPSKWDMIFKECDGVAYVSGTTATGCAKFFREHGDDFGAMVHESVHIIQQYRGNTPGWVTEGIADFMRYYIYQPYSVGRPARDAHYTQGYGEAAWLFNYIVRSYDSSFVRRLNEAARNGTYSDDIFKTVTPQRDKTLDGLWAEAQAQP</sequence>
<dbReference type="Pfam" id="PF04450">
    <property type="entry name" value="BSP"/>
    <property type="match status" value="1"/>
</dbReference>
<dbReference type="InterPro" id="IPR035992">
    <property type="entry name" value="Ricin_B-like_lectins"/>
</dbReference>
<feature type="region of interest" description="Disordered" evidence="1">
    <location>
        <begin position="1"/>
        <end position="83"/>
    </location>
</feature>
<feature type="domain" description="Ricin B lectin" evidence="2">
    <location>
        <begin position="90"/>
        <end position="216"/>
    </location>
</feature>
<dbReference type="RefSeq" id="WP_394847628.1">
    <property type="nucleotide sequence ID" value="NZ_CP089982.1"/>
</dbReference>
<evidence type="ECO:0000313" key="4">
    <source>
        <dbReference type="Proteomes" id="UP001379533"/>
    </source>
</evidence>
<dbReference type="SUPFAM" id="SSF50370">
    <property type="entry name" value="Ricin B-like lectins"/>
    <property type="match status" value="1"/>
</dbReference>
<dbReference type="Proteomes" id="UP001379533">
    <property type="component" value="Chromosome"/>
</dbReference>
<dbReference type="EMBL" id="CP089982">
    <property type="protein sequence ID" value="WXA97012.1"/>
    <property type="molecule type" value="Genomic_DNA"/>
</dbReference>